<keyword evidence="3 5" id="KW-0067">ATP-binding</keyword>
<organism evidence="5 6">
    <name type="scientific">Anaerobacterium chartisolvens</name>
    <dbReference type="NCBI Taxonomy" id="1297424"/>
    <lineage>
        <taxon>Bacteria</taxon>
        <taxon>Bacillati</taxon>
        <taxon>Bacillota</taxon>
        <taxon>Clostridia</taxon>
        <taxon>Eubacteriales</taxon>
        <taxon>Oscillospiraceae</taxon>
        <taxon>Anaerobacterium</taxon>
    </lineage>
</organism>
<dbReference type="InterPro" id="IPR017911">
    <property type="entry name" value="MacB-like_ATP-bd"/>
</dbReference>
<dbReference type="RefSeq" id="WP_114295798.1">
    <property type="nucleotide sequence ID" value="NZ_QPJT01000001.1"/>
</dbReference>
<protein>
    <submittedName>
        <fullName evidence="5">Putative ABC transport system ATP-binding protein</fullName>
    </submittedName>
</protein>
<dbReference type="GO" id="GO:0022857">
    <property type="term" value="F:transmembrane transporter activity"/>
    <property type="evidence" value="ECO:0007669"/>
    <property type="project" value="TreeGrafter"/>
</dbReference>
<dbReference type="InterPro" id="IPR003593">
    <property type="entry name" value="AAA+_ATPase"/>
</dbReference>
<dbReference type="SUPFAM" id="SSF52540">
    <property type="entry name" value="P-loop containing nucleoside triphosphate hydrolases"/>
    <property type="match status" value="1"/>
</dbReference>
<dbReference type="PROSITE" id="PS50893">
    <property type="entry name" value="ABC_TRANSPORTER_2"/>
    <property type="match status" value="1"/>
</dbReference>
<dbReference type="Pfam" id="PF00005">
    <property type="entry name" value="ABC_tran"/>
    <property type="match status" value="1"/>
</dbReference>
<evidence type="ECO:0000256" key="1">
    <source>
        <dbReference type="ARBA" id="ARBA00022448"/>
    </source>
</evidence>
<evidence type="ECO:0000256" key="3">
    <source>
        <dbReference type="ARBA" id="ARBA00022840"/>
    </source>
</evidence>
<dbReference type="GO" id="GO:0016887">
    <property type="term" value="F:ATP hydrolysis activity"/>
    <property type="evidence" value="ECO:0007669"/>
    <property type="project" value="InterPro"/>
</dbReference>
<dbReference type="OrthoDB" id="9802264at2"/>
<dbReference type="InterPro" id="IPR003439">
    <property type="entry name" value="ABC_transporter-like_ATP-bd"/>
</dbReference>
<reference evidence="5 6" key="1">
    <citation type="submission" date="2018-07" db="EMBL/GenBank/DDBJ databases">
        <title>Genomic Encyclopedia of Type Strains, Phase IV (KMG-IV): sequencing the most valuable type-strain genomes for metagenomic binning, comparative biology and taxonomic classification.</title>
        <authorList>
            <person name="Goeker M."/>
        </authorList>
    </citation>
    <scope>NUCLEOTIDE SEQUENCE [LARGE SCALE GENOMIC DNA]</scope>
    <source>
        <strain evidence="5 6">DSM 27016</strain>
    </source>
</reference>
<dbReference type="InterPro" id="IPR027417">
    <property type="entry name" value="P-loop_NTPase"/>
</dbReference>
<dbReference type="GO" id="GO:0005524">
    <property type="term" value="F:ATP binding"/>
    <property type="evidence" value="ECO:0007669"/>
    <property type="project" value="UniProtKB-KW"/>
</dbReference>
<dbReference type="AlphaFoldDB" id="A0A369BK40"/>
<name>A0A369BK40_9FIRM</name>
<evidence type="ECO:0000259" key="4">
    <source>
        <dbReference type="PROSITE" id="PS50893"/>
    </source>
</evidence>
<comment type="caution">
    <text evidence="5">The sequence shown here is derived from an EMBL/GenBank/DDBJ whole genome shotgun (WGS) entry which is preliminary data.</text>
</comment>
<dbReference type="PANTHER" id="PTHR24220:SF86">
    <property type="entry name" value="ABC TRANSPORTER ABCH.1"/>
    <property type="match status" value="1"/>
</dbReference>
<feature type="domain" description="ABC transporter" evidence="4">
    <location>
        <begin position="3"/>
        <end position="218"/>
    </location>
</feature>
<dbReference type="CDD" id="cd03255">
    <property type="entry name" value="ABC_MJ0796_LolCDE_FtsE"/>
    <property type="match status" value="1"/>
</dbReference>
<dbReference type="InterPro" id="IPR017871">
    <property type="entry name" value="ABC_transporter-like_CS"/>
</dbReference>
<dbReference type="PANTHER" id="PTHR24220">
    <property type="entry name" value="IMPORT ATP-BINDING PROTEIN"/>
    <property type="match status" value="1"/>
</dbReference>
<keyword evidence="1" id="KW-0813">Transport</keyword>
<keyword evidence="6" id="KW-1185">Reference proteome</keyword>
<proteinExistence type="predicted"/>
<dbReference type="SMART" id="SM00382">
    <property type="entry name" value="AAA"/>
    <property type="match status" value="1"/>
</dbReference>
<dbReference type="GO" id="GO:0005886">
    <property type="term" value="C:plasma membrane"/>
    <property type="evidence" value="ECO:0007669"/>
    <property type="project" value="TreeGrafter"/>
</dbReference>
<dbReference type="EMBL" id="QPJT01000001">
    <property type="protein sequence ID" value="RCX20837.1"/>
    <property type="molecule type" value="Genomic_DNA"/>
</dbReference>
<evidence type="ECO:0000313" key="5">
    <source>
        <dbReference type="EMBL" id="RCX20837.1"/>
    </source>
</evidence>
<gene>
    <name evidence="5" type="ORF">DFR58_10139</name>
</gene>
<sequence>MLIKLSGIKKTYSHRRRSRNVLTDVSMEILRGEMIAVMGASGSGKSTLLNILGGLDFPDSGSYCYNGKEIMTGKQADLRLFRREHIGIVPQSLLLINQISAYKNIALPLEIRKEKHIREKIESVSKMLRIEELIGKKPGKLSVGECQRVAIARAVIAQPELILADEPTSALDQDSRDIVAELFSRLCSTGTTIIIVTHDHGLAEKCGRSLSLKCGILH</sequence>
<dbReference type="Gene3D" id="3.40.50.300">
    <property type="entry name" value="P-loop containing nucleotide triphosphate hydrolases"/>
    <property type="match status" value="1"/>
</dbReference>
<dbReference type="PROSITE" id="PS00211">
    <property type="entry name" value="ABC_TRANSPORTER_1"/>
    <property type="match status" value="1"/>
</dbReference>
<dbReference type="InterPro" id="IPR015854">
    <property type="entry name" value="ABC_transpr_LolD-like"/>
</dbReference>
<dbReference type="Proteomes" id="UP000253034">
    <property type="component" value="Unassembled WGS sequence"/>
</dbReference>
<keyword evidence="2" id="KW-0547">Nucleotide-binding</keyword>
<evidence type="ECO:0000313" key="6">
    <source>
        <dbReference type="Proteomes" id="UP000253034"/>
    </source>
</evidence>
<evidence type="ECO:0000256" key="2">
    <source>
        <dbReference type="ARBA" id="ARBA00022741"/>
    </source>
</evidence>
<accession>A0A369BK40</accession>